<dbReference type="RefSeq" id="WP_074641846.1">
    <property type="nucleotide sequence ID" value="NZ_FOFU01000002.1"/>
</dbReference>
<keyword evidence="2" id="KW-0067">ATP-binding</keyword>
<evidence type="ECO:0000256" key="1">
    <source>
        <dbReference type="ARBA" id="ARBA00022741"/>
    </source>
</evidence>
<keyword evidence="5" id="KW-1185">Reference proteome</keyword>
<evidence type="ECO:0000256" key="2">
    <source>
        <dbReference type="ARBA" id="ARBA00022840"/>
    </source>
</evidence>
<evidence type="ECO:0000259" key="3">
    <source>
        <dbReference type="PROSITE" id="PS50893"/>
    </source>
</evidence>
<dbReference type="PROSITE" id="PS00211">
    <property type="entry name" value="ABC_TRANSPORTER_1"/>
    <property type="match status" value="1"/>
</dbReference>
<dbReference type="InterPro" id="IPR003439">
    <property type="entry name" value="ABC_transporter-like_ATP-bd"/>
</dbReference>
<dbReference type="GO" id="GO:0005524">
    <property type="term" value="F:ATP binding"/>
    <property type="evidence" value="ECO:0007669"/>
    <property type="project" value="UniProtKB-KW"/>
</dbReference>
<keyword evidence="1" id="KW-0547">Nucleotide-binding</keyword>
<dbReference type="PANTHER" id="PTHR24221">
    <property type="entry name" value="ATP-BINDING CASSETTE SUB-FAMILY B"/>
    <property type="match status" value="1"/>
</dbReference>
<organism evidence="4 5">
    <name type="scientific">Treponema bryantii</name>
    <dbReference type="NCBI Taxonomy" id="163"/>
    <lineage>
        <taxon>Bacteria</taxon>
        <taxon>Pseudomonadati</taxon>
        <taxon>Spirochaetota</taxon>
        <taxon>Spirochaetia</taxon>
        <taxon>Spirochaetales</taxon>
        <taxon>Treponemataceae</taxon>
        <taxon>Treponema</taxon>
    </lineage>
</organism>
<dbReference type="CDD" id="cd03228">
    <property type="entry name" value="ABCC_MRP_Like"/>
    <property type="match status" value="1"/>
</dbReference>
<dbReference type="Pfam" id="PF00005">
    <property type="entry name" value="ABC_tran"/>
    <property type="match status" value="1"/>
</dbReference>
<dbReference type="EMBL" id="FOFU01000002">
    <property type="protein sequence ID" value="SEQ12583.1"/>
    <property type="molecule type" value="Genomic_DNA"/>
</dbReference>
<feature type="domain" description="ABC transporter" evidence="3">
    <location>
        <begin position="2"/>
        <end position="199"/>
    </location>
</feature>
<proteinExistence type="predicted"/>
<dbReference type="PANTHER" id="PTHR24221:SF654">
    <property type="entry name" value="ATP-BINDING CASSETTE SUB-FAMILY B MEMBER 6"/>
    <property type="match status" value="1"/>
</dbReference>
<dbReference type="PROSITE" id="PS50893">
    <property type="entry name" value="ABC_TRANSPORTER_2"/>
    <property type="match status" value="1"/>
</dbReference>
<dbReference type="InterPro" id="IPR027417">
    <property type="entry name" value="P-loop_NTPase"/>
</dbReference>
<dbReference type="GO" id="GO:0034040">
    <property type="term" value="F:ATPase-coupled lipid transmembrane transporter activity"/>
    <property type="evidence" value="ECO:0007669"/>
    <property type="project" value="TreeGrafter"/>
</dbReference>
<dbReference type="GO" id="GO:0016887">
    <property type="term" value="F:ATP hydrolysis activity"/>
    <property type="evidence" value="ECO:0007669"/>
    <property type="project" value="InterPro"/>
</dbReference>
<dbReference type="InterPro" id="IPR003593">
    <property type="entry name" value="AAA+_ATPase"/>
</dbReference>
<evidence type="ECO:0000313" key="4">
    <source>
        <dbReference type="EMBL" id="SEQ12583.1"/>
    </source>
</evidence>
<gene>
    <name evidence="4" type="ORF">SAMN04487977_102567</name>
</gene>
<name>A0A1H9DIJ0_9SPIR</name>
<dbReference type="SUPFAM" id="SSF52540">
    <property type="entry name" value="P-loop containing nucleoside triphosphate hydrolases"/>
    <property type="match status" value="1"/>
</dbReference>
<dbReference type="InterPro" id="IPR039421">
    <property type="entry name" value="Type_1_exporter"/>
</dbReference>
<dbReference type="STRING" id="163.SAMN04487775_10149"/>
<dbReference type="InterPro" id="IPR017871">
    <property type="entry name" value="ABC_transporter-like_CS"/>
</dbReference>
<sequence>MIQIENLTYSYDQKTILKNQNLTIPNGMKIGIIGESGSGKTTLIKLISGLYEVQQGQIIAEGKMSVVMQGNKLFPFTIRENITCGHEISEEQIWEAVRIAQLEEWVKTLPEGLDTFTGVRGDNVSGGQAQRICIARAIAQNPQILILDEATSALDMETSAHLIEALQNWWKERTVISIAHRKEALDFCDKIYRLEEGVLC</sequence>
<dbReference type="Gene3D" id="3.40.50.300">
    <property type="entry name" value="P-loop containing nucleotide triphosphate hydrolases"/>
    <property type="match status" value="1"/>
</dbReference>
<evidence type="ECO:0000313" key="5">
    <source>
        <dbReference type="Proteomes" id="UP000182360"/>
    </source>
</evidence>
<dbReference type="SMART" id="SM00382">
    <property type="entry name" value="AAA"/>
    <property type="match status" value="1"/>
</dbReference>
<reference evidence="4 5" key="1">
    <citation type="submission" date="2016-10" db="EMBL/GenBank/DDBJ databases">
        <authorList>
            <person name="de Groot N.N."/>
        </authorList>
    </citation>
    <scope>NUCLEOTIDE SEQUENCE [LARGE SCALE GENOMIC DNA]</scope>
    <source>
        <strain evidence="4 5">B25</strain>
    </source>
</reference>
<dbReference type="AlphaFoldDB" id="A0A1H9DIJ0"/>
<dbReference type="Proteomes" id="UP000182360">
    <property type="component" value="Unassembled WGS sequence"/>
</dbReference>
<accession>A0A1H9DIJ0</accession>
<protein>
    <submittedName>
        <fullName evidence="4">ABC transporter</fullName>
    </submittedName>
</protein>